<dbReference type="InterPro" id="IPR011992">
    <property type="entry name" value="EF-hand-dom_pair"/>
</dbReference>
<evidence type="ECO:0000313" key="3">
    <source>
        <dbReference type="EMBL" id="CAC5366092.1"/>
    </source>
</evidence>
<keyword evidence="1" id="KW-0106">Calcium</keyword>
<dbReference type="InterPro" id="IPR018247">
    <property type="entry name" value="EF_Hand_1_Ca_BS"/>
</dbReference>
<evidence type="ECO:0000313" key="4">
    <source>
        <dbReference type="Proteomes" id="UP000507470"/>
    </source>
</evidence>
<feature type="region of interest" description="Disordered" evidence="2">
    <location>
        <begin position="178"/>
        <end position="204"/>
    </location>
</feature>
<evidence type="ECO:0000256" key="2">
    <source>
        <dbReference type="SAM" id="MobiDB-lite"/>
    </source>
</evidence>
<gene>
    <name evidence="3" type="ORF">MCOR_6522</name>
</gene>
<dbReference type="AlphaFoldDB" id="A0A6J8ADN5"/>
<reference evidence="3 4" key="1">
    <citation type="submission" date="2020-06" db="EMBL/GenBank/DDBJ databases">
        <authorList>
            <person name="Li R."/>
            <person name="Bekaert M."/>
        </authorList>
    </citation>
    <scope>NUCLEOTIDE SEQUENCE [LARGE SCALE GENOMIC DNA]</scope>
    <source>
        <strain evidence="4">wild</strain>
    </source>
</reference>
<dbReference type="PROSITE" id="PS00018">
    <property type="entry name" value="EF_HAND_1"/>
    <property type="match status" value="1"/>
</dbReference>
<feature type="compositionally biased region" description="Basic and acidic residues" evidence="2">
    <location>
        <begin position="193"/>
        <end position="204"/>
    </location>
</feature>
<dbReference type="EMBL" id="CACVKT020001213">
    <property type="protein sequence ID" value="CAC5366092.1"/>
    <property type="molecule type" value="Genomic_DNA"/>
</dbReference>
<protein>
    <recommendedName>
        <fullName evidence="5">Calmodulin</fullName>
    </recommendedName>
</protein>
<dbReference type="SUPFAM" id="SSF47473">
    <property type="entry name" value="EF-hand"/>
    <property type="match status" value="1"/>
</dbReference>
<keyword evidence="4" id="KW-1185">Reference proteome</keyword>
<dbReference type="Proteomes" id="UP000507470">
    <property type="component" value="Unassembled WGS sequence"/>
</dbReference>
<evidence type="ECO:0008006" key="5">
    <source>
        <dbReference type="Google" id="ProtNLM"/>
    </source>
</evidence>
<accession>A0A6J8ADN5</accession>
<sequence>MEDDVPEEHKERLEQLFYMYCHPDSGLLTKEGFISVLRGLHLDPTNTFIESIYAEHNKDGNDDGISLYEFKSWMKNRWNTKDEMENRLFSSLEVLFSRYSDNPSRDMRNLKIPLNDLMDALQNAGSEPLNKTEADLIRTELSAIDTSGTGILDGKDLVTFLHGEDETLSARDSVRKGLATAKGGPRQMAKSTGEIERTPTGDQY</sequence>
<organism evidence="3 4">
    <name type="scientific">Mytilus coruscus</name>
    <name type="common">Sea mussel</name>
    <dbReference type="NCBI Taxonomy" id="42192"/>
    <lineage>
        <taxon>Eukaryota</taxon>
        <taxon>Metazoa</taxon>
        <taxon>Spiralia</taxon>
        <taxon>Lophotrochozoa</taxon>
        <taxon>Mollusca</taxon>
        <taxon>Bivalvia</taxon>
        <taxon>Autobranchia</taxon>
        <taxon>Pteriomorphia</taxon>
        <taxon>Mytilida</taxon>
        <taxon>Mytiloidea</taxon>
        <taxon>Mytilidae</taxon>
        <taxon>Mytilinae</taxon>
        <taxon>Mytilus</taxon>
    </lineage>
</organism>
<proteinExistence type="predicted"/>
<name>A0A6J8ADN5_MYTCO</name>
<dbReference type="Gene3D" id="1.10.238.10">
    <property type="entry name" value="EF-hand"/>
    <property type="match status" value="1"/>
</dbReference>
<evidence type="ECO:0000256" key="1">
    <source>
        <dbReference type="ARBA" id="ARBA00022837"/>
    </source>
</evidence>
<dbReference type="OrthoDB" id="6044291at2759"/>